<dbReference type="Proteomes" id="UP001215598">
    <property type="component" value="Unassembled WGS sequence"/>
</dbReference>
<accession>A0AAD7NKJ0</accession>
<evidence type="ECO:0000313" key="3">
    <source>
        <dbReference type="Proteomes" id="UP001215598"/>
    </source>
</evidence>
<keyword evidence="1" id="KW-0472">Membrane</keyword>
<protein>
    <submittedName>
        <fullName evidence="2">Uncharacterized protein</fullName>
    </submittedName>
</protein>
<keyword evidence="3" id="KW-1185">Reference proteome</keyword>
<dbReference type="EMBL" id="JARKIB010000027">
    <property type="protein sequence ID" value="KAJ7764850.1"/>
    <property type="molecule type" value="Genomic_DNA"/>
</dbReference>
<evidence type="ECO:0000313" key="2">
    <source>
        <dbReference type="EMBL" id="KAJ7764850.1"/>
    </source>
</evidence>
<reference evidence="2" key="1">
    <citation type="submission" date="2023-03" db="EMBL/GenBank/DDBJ databases">
        <title>Massive genome expansion in bonnet fungi (Mycena s.s.) driven by repeated elements and novel gene families across ecological guilds.</title>
        <authorList>
            <consortium name="Lawrence Berkeley National Laboratory"/>
            <person name="Harder C.B."/>
            <person name="Miyauchi S."/>
            <person name="Viragh M."/>
            <person name="Kuo A."/>
            <person name="Thoen E."/>
            <person name="Andreopoulos B."/>
            <person name="Lu D."/>
            <person name="Skrede I."/>
            <person name="Drula E."/>
            <person name="Henrissat B."/>
            <person name="Morin E."/>
            <person name="Kohler A."/>
            <person name="Barry K."/>
            <person name="LaButti K."/>
            <person name="Morin E."/>
            <person name="Salamov A."/>
            <person name="Lipzen A."/>
            <person name="Mereny Z."/>
            <person name="Hegedus B."/>
            <person name="Baldrian P."/>
            <person name="Stursova M."/>
            <person name="Weitz H."/>
            <person name="Taylor A."/>
            <person name="Grigoriev I.V."/>
            <person name="Nagy L.G."/>
            <person name="Martin F."/>
            <person name="Kauserud H."/>
        </authorList>
    </citation>
    <scope>NUCLEOTIDE SEQUENCE</scope>
    <source>
        <strain evidence="2">CBHHK182m</strain>
    </source>
</reference>
<proteinExistence type="predicted"/>
<keyword evidence="1" id="KW-0812">Transmembrane</keyword>
<feature type="transmembrane region" description="Helical" evidence="1">
    <location>
        <begin position="21"/>
        <end position="37"/>
    </location>
</feature>
<sequence length="178" mass="19232">MSRSGLLFHQHPHSLPSVAPGVLPSTSGLLLLFWVFLPQHPDFCLGLQIPPSLPSAFLHTGSPGSTHPQVPRFAPPISSVFSFRAGLLAVAPLLLDCRYFGLLLFCMLCTHPQLPWVMYSTGYFLQVPALGPCLNLHHLWAYLSTGPQTCTSIASDCSSTSIRQTALSSAAASLFQKC</sequence>
<comment type="caution">
    <text evidence="2">The sequence shown here is derived from an EMBL/GenBank/DDBJ whole genome shotgun (WGS) entry which is preliminary data.</text>
</comment>
<evidence type="ECO:0000256" key="1">
    <source>
        <dbReference type="SAM" id="Phobius"/>
    </source>
</evidence>
<name>A0AAD7NKJ0_9AGAR</name>
<gene>
    <name evidence="2" type="ORF">B0H16DRAFT_430189</name>
</gene>
<organism evidence="2 3">
    <name type="scientific">Mycena metata</name>
    <dbReference type="NCBI Taxonomy" id="1033252"/>
    <lineage>
        <taxon>Eukaryota</taxon>
        <taxon>Fungi</taxon>
        <taxon>Dikarya</taxon>
        <taxon>Basidiomycota</taxon>
        <taxon>Agaricomycotina</taxon>
        <taxon>Agaricomycetes</taxon>
        <taxon>Agaricomycetidae</taxon>
        <taxon>Agaricales</taxon>
        <taxon>Marasmiineae</taxon>
        <taxon>Mycenaceae</taxon>
        <taxon>Mycena</taxon>
    </lineage>
</organism>
<dbReference type="AlphaFoldDB" id="A0AAD7NKJ0"/>
<keyword evidence="1" id="KW-1133">Transmembrane helix</keyword>